<dbReference type="EMBL" id="JACCKX010000001">
    <property type="protein sequence ID" value="NZA03083.1"/>
    <property type="molecule type" value="Genomic_DNA"/>
</dbReference>
<protein>
    <submittedName>
        <fullName evidence="1">Uncharacterized protein</fullName>
    </submittedName>
</protein>
<organism evidence="1 2">
    <name type="scientific">Ottowia beijingensis</name>
    <dbReference type="NCBI Taxonomy" id="1207057"/>
    <lineage>
        <taxon>Bacteria</taxon>
        <taxon>Pseudomonadati</taxon>
        <taxon>Pseudomonadota</taxon>
        <taxon>Betaproteobacteria</taxon>
        <taxon>Burkholderiales</taxon>
        <taxon>Comamonadaceae</taxon>
        <taxon>Ottowia</taxon>
    </lineage>
</organism>
<dbReference type="AlphaFoldDB" id="A0A853IR71"/>
<accession>A0A853IR71</accession>
<dbReference type="Proteomes" id="UP000589716">
    <property type="component" value="Unassembled WGS sequence"/>
</dbReference>
<sequence>MNETPVSADAPADDPYLVLTPAGALHAYGERVPDETSAILQTLMPRGASLRRSAWLELAPEHRTVLARALYEGWVHEVQRELRAPDVRLDNYLPHAIAGLSGTRTAALASDEGFCLARVGYSEEEAETLCVVAADFFDFAKRQKQRGWTGTGRAVSFHEGIDMLLPTTTLMLFWVDGTGYWLILGGEPLLNNRALVELIWGIRTAGTKFAVRETTSIASQILSM</sequence>
<name>A0A853IR71_9BURK</name>
<keyword evidence="2" id="KW-1185">Reference proteome</keyword>
<proteinExistence type="predicted"/>
<evidence type="ECO:0000313" key="2">
    <source>
        <dbReference type="Proteomes" id="UP000589716"/>
    </source>
</evidence>
<dbReference type="SUPFAM" id="SSF103196">
    <property type="entry name" value="Roadblock/LC7 domain"/>
    <property type="match status" value="1"/>
</dbReference>
<dbReference type="RefSeq" id="WP_180551339.1">
    <property type="nucleotide sequence ID" value="NZ_DAIPTI010000118.1"/>
</dbReference>
<evidence type="ECO:0000313" key="1">
    <source>
        <dbReference type="EMBL" id="NZA03083.1"/>
    </source>
</evidence>
<gene>
    <name evidence="1" type="ORF">H0I39_17585</name>
</gene>
<reference evidence="1 2" key="1">
    <citation type="submission" date="2020-07" db="EMBL/GenBank/DDBJ databases">
        <authorList>
            <person name="Maaloum M."/>
        </authorList>
    </citation>
    <scope>NUCLEOTIDE SEQUENCE [LARGE SCALE GENOMIC DNA]</scope>
    <source>
        <strain evidence="1 2">GCS-AN-3</strain>
    </source>
</reference>
<comment type="caution">
    <text evidence="1">The sequence shown here is derived from an EMBL/GenBank/DDBJ whole genome shotgun (WGS) entry which is preliminary data.</text>
</comment>